<reference evidence="1 2" key="1">
    <citation type="submission" date="2015-04" db="EMBL/GenBank/DDBJ databases">
        <authorList>
            <person name="Syromyatnikov M.Y."/>
            <person name="Popov V.N."/>
        </authorList>
    </citation>
    <scope>NUCLEOTIDE SEQUENCE [LARGE SCALE GENOMIC DNA]</scope>
</reference>
<keyword evidence="2" id="KW-1185">Reference proteome</keyword>
<name>A0A1J1IWY9_9DIPT</name>
<dbReference type="Proteomes" id="UP000183832">
    <property type="component" value="Unassembled WGS sequence"/>
</dbReference>
<protein>
    <submittedName>
        <fullName evidence="1">CLUMA_CG016969, isoform A</fullName>
    </submittedName>
</protein>
<evidence type="ECO:0000313" key="1">
    <source>
        <dbReference type="EMBL" id="CRL03073.1"/>
    </source>
</evidence>
<accession>A0A1J1IWY9</accession>
<sequence>MKYGEEKCNFHIKMSLKLVIIVVICCVVTSEGAHKYTSLDKLTKNLEFPPHIFKETAESEEEVKADLTLVINRLLK</sequence>
<dbReference type="AlphaFoldDB" id="A0A1J1IWY9"/>
<organism evidence="1 2">
    <name type="scientific">Clunio marinus</name>
    <dbReference type="NCBI Taxonomy" id="568069"/>
    <lineage>
        <taxon>Eukaryota</taxon>
        <taxon>Metazoa</taxon>
        <taxon>Ecdysozoa</taxon>
        <taxon>Arthropoda</taxon>
        <taxon>Hexapoda</taxon>
        <taxon>Insecta</taxon>
        <taxon>Pterygota</taxon>
        <taxon>Neoptera</taxon>
        <taxon>Endopterygota</taxon>
        <taxon>Diptera</taxon>
        <taxon>Nematocera</taxon>
        <taxon>Chironomoidea</taxon>
        <taxon>Chironomidae</taxon>
        <taxon>Clunio</taxon>
    </lineage>
</organism>
<gene>
    <name evidence="1" type="ORF">CLUMA_CG016969</name>
</gene>
<evidence type="ECO:0000313" key="2">
    <source>
        <dbReference type="Proteomes" id="UP000183832"/>
    </source>
</evidence>
<proteinExistence type="predicted"/>
<dbReference type="EMBL" id="CVRI01000059">
    <property type="protein sequence ID" value="CRL03073.1"/>
    <property type="molecule type" value="Genomic_DNA"/>
</dbReference>